<dbReference type="InterPro" id="IPR024654">
    <property type="entry name" value="Calcineurin-like_PHP_lpxH"/>
</dbReference>
<proteinExistence type="inferred from homology"/>
<evidence type="ECO:0000313" key="5">
    <source>
        <dbReference type="Proteomes" id="UP001519294"/>
    </source>
</evidence>
<evidence type="ECO:0000256" key="2">
    <source>
        <dbReference type="RuleBase" id="RU362039"/>
    </source>
</evidence>
<dbReference type="Gene3D" id="3.60.21.10">
    <property type="match status" value="1"/>
</dbReference>
<evidence type="ECO:0000259" key="3">
    <source>
        <dbReference type="Pfam" id="PF12850"/>
    </source>
</evidence>
<evidence type="ECO:0000256" key="1">
    <source>
        <dbReference type="ARBA" id="ARBA00008950"/>
    </source>
</evidence>
<dbReference type="Proteomes" id="UP001519294">
    <property type="component" value="Unassembled WGS sequence"/>
</dbReference>
<dbReference type="Pfam" id="PF12850">
    <property type="entry name" value="Metallophos_2"/>
    <property type="match status" value="1"/>
</dbReference>
<sequence>MTKVLILSDSHGLTEEIERITDRHQSEYMIHCGDSELDMDAPSLKPLIKVGGNCDSDTRFPSEQVIQIENLTFLITHGHLHHVKRNLMTLSYRAEEVNAQVVCYGHTHIAAAQKFDNQLFINPGSIRLPKARHEKTYAVLEWIDLDRIKVEFYTVDGNIIKELSYQTTIDEK</sequence>
<feature type="domain" description="Calcineurin-like phosphoesterase" evidence="3">
    <location>
        <begin position="3"/>
        <end position="141"/>
    </location>
</feature>
<evidence type="ECO:0000313" key="4">
    <source>
        <dbReference type="EMBL" id="MBP2256667.1"/>
    </source>
</evidence>
<dbReference type="EC" id="3.1.4.-" evidence="2"/>
<dbReference type="RefSeq" id="WP_226370678.1">
    <property type="nucleotide sequence ID" value="NZ_JAGIKX010000002.1"/>
</dbReference>
<keyword evidence="5" id="KW-1185">Reference proteome</keyword>
<dbReference type="InterPro" id="IPR029052">
    <property type="entry name" value="Metallo-depent_PP-like"/>
</dbReference>
<reference evidence="4 5" key="1">
    <citation type="submission" date="2021-03" db="EMBL/GenBank/DDBJ databases">
        <title>Genomic Encyclopedia of Type Strains, Phase IV (KMG-IV): sequencing the most valuable type-strain genomes for metagenomic binning, comparative biology and taxonomic classification.</title>
        <authorList>
            <person name="Goeker M."/>
        </authorList>
    </citation>
    <scope>NUCLEOTIDE SEQUENCE [LARGE SCALE GENOMIC DNA]</scope>
    <source>
        <strain evidence="4 5">DSM 25790</strain>
    </source>
</reference>
<comment type="caution">
    <text evidence="4">The sequence shown here is derived from an EMBL/GenBank/DDBJ whole genome shotgun (WGS) entry which is preliminary data.</text>
</comment>
<dbReference type="InterPro" id="IPR041802">
    <property type="entry name" value="MPP_YfcE"/>
</dbReference>
<comment type="similarity">
    <text evidence="1 2">Belongs to the metallophosphoesterase superfamily. YfcE family.</text>
</comment>
<dbReference type="InterPro" id="IPR000979">
    <property type="entry name" value="Phosphodiesterase_MJ0936/Vps29"/>
</dbReference>
<dbReference type="NCBIfam" id="TIGR00040">
    <property type="entry name" value="yfcE"/>
    <property type="match status" value="1"/>
</dbReference>
<protein>
    <recommendedName>
        <fullName evidence="2">Phosphoesterase</fullName>
        <ecNumber evidence="2">3.1.4.-</ecNumber>
    </recommendedName>
</protein>
<dbReference type="SUPFAM" id="SSF56300">
    <property type="entry name" value="Metallo-dependent phosphatases"/>
    <property type="match status" value="1"/>
</dbReference>
<organism evidence="4 5">
    <name type="scientific">Virgibacillus alimentarius</name>
    <dbReference type="NCBI Taxonomy" id="698769"/>
    <lineage>
        <taxon>Bacteria</taxon>
        <taxon>Bacillati</taxon>
        <taxon>Bacillota</taxon>
        <taxon>Bacilli</taxon>
        <taxon>Bacillales</taxon>
        <taxon>Bacillaceae</taxon>
        <taxon>Virgibacillus</taxon>
    </lineage>
</organism>
<gene>
    <name evidence="4" type="ORF">J2Z81_000600</name>
</gene>
<dbReference type="CDD" id="cd00841">
    <property type="entry name" value="MPP_YfcE"/>
    <property type="match status" value="1"/>
</dbReference>
<dbReference type="PANTHER" id="PTHR11124">
    <property type="entry name" value="VACUOLAR SORTING PROTEIN VPS29"/>
    <property type="match status" value="1"/>
</dbReference>
<comment type="cofactor">
    <cofactor evidence="2">
        <name>a divalent metal cation</name>
        <dbReference type="ChEBI" id="CHEBI:60240"/>
    </cofactor>
</comment>
<dbReference type="EMBL" id="JAGIKX010000002">
    <property type="protein sequence ID" value="MBP2256667.1"/>
    <property type="molecule type" value="Genomic_DNA"/>
</dbReference>
<keyword evidence="2" id="KW-0479">Metal-binding</keyword>
<name>A0ABS4S592_9BACI</name>
<accession>A0ABS4S592</accession>